<dbReference type="InterPro" id="IPR006311">
    <property type="entry name" value="TAT_signal"/>
</dbReference>
<dbReference type="RefSeq" id="WP_039457732.1">
    <property type="nucleotide sequence ID" value="NZ_JWLZ01000024.1"/>
</dbReference>
<feature type="binding site" evidence="2">
    <location>
        <position position="150"/>
    </location>
    <ligand>
        <name>Zn(2+)</name>
        <dbReference type="ChEBI" id="CHEBI:29105"/>
    </ligand>
</feature>
<evidence type="ECO:0000313" key="3">
    <source>
        <dbReference type="EMBL" id="KHT65084.1"/>
    </source>
</evidence>
<dbReference type="InterPro" id="IPR036874">
    <property type="entry name" value="Carbonic_anhydrase_sf"/>
</dbReference>
<feature type="binding site" evidence="2">
    <location>
        <position position="96"/>
    </location>
    <ligand>
        <name>Zn(2+)</name>
        <dbReference type="ChEBI" id="CHEBI:29105"/>
    </ligand>
</feature>
<dbReference type="Proteomes" id="UP000031278">
    <property type="component" value="Unassembled WGS sequence"/>
</dbReference>
<keyword evidence="2" id="KW-0479">Metal-binding</keyword>
<dbReference type="PROSITE" id="PS51318">
    <property type="entry name" value="TAT"/>
    <property type="match status" value="1"/>
</dbReference>
<dbReference type="EMBL" id="JWLZ01000024">
    <property type="protein sequence ID" value="KHT65084.1"/>
    <property type="molecule type" value="Genomic_DNA"/>
</dbReference>
<organism evidence="3 4">
    <name type="scientific">Photobacterium gaetbulicola</name>
    <dbReference type="NCBI Taxonomy" id="1295392"/>
    <lineage>
        <taxon>Bacteria</taxon>
        <taxon>Pseudomonadati</taxon>
        <taxon>Pseudomonadota</taxon>
        <taxon>Gammaproteobacteria</taxon>
        <taxon>Vibrionales</taxon>
        <taxon>Vibrionaceae</taxon>
        <taxon>Photobacterium</taxon>
    </lineage>
</organism>
<name>A0A0B9G925_9GAMM</name>
<dbReference type="GO" id="GO:0008270">
    <property type="term" value="F:zinc ion binding"/>
    <property type="evidence" value="ECO:0007669"/>
    <property type="project" value="InterPro"/>
</dbReference>
<dbReference type="PANTHER" id="PTHR11002">
    <property type="entry name" value="CARBONIC ANHYDRASE"/>
    <property type="match status" value="1"/>
</dbReference>
<evidence type="ECO:0000313" key="4">
    <source>
        <dbReference type="Proteomes" id="UP000031278"/>
    </source>
</evidence>
<dbReference type="Gene3D" id="3.40.1050.10">
    <property type="entry name" value="Carbonic anhydrase"/>
    <property type="match status" value="1"/>
</dbReference>
<dbReference type="AlphaFoldDB" id="A0A0B9G925"/>
<evidence type="ECO:0000256" key="1">
    <source>
        <dbReference type="ARBA" id="ARBA00006217"/>
    </source>
</evidence>
<feature type="binding site" evidence="2">
    <location>
        <position position="147"/>
    </location>
    <ligand>
        <name>Zn(2+)</name>
        <dbReference type="ChEBI" id="CHEBI:29105"/>
    </ligand>
</feature>
<dbReference type="CDD" id="cd03378">
    <property type="entry name" value="beta_CA_cladeC"/>
    <property type="match status" value="1"/>
</dbReference>
<comment type="similarity">
    <text evidence="1">Belongs to the beta-class carbonic anhydrase family.</text>
</comment>
<dbReference type="SUPFAM" id="SSF53056">
    <property type="entry name" value="beta-carbonic anhydrase, cab"/>
    <property type="match status" value="1"/>
</dbReference>
<sequence length="241" mass="25742">MCEKNCSFDLSKRHLLKLSAGAVAFAAVGGLPSVSYAASLTKEERDAMTPDQVIKSLLDGNQRFIKGEGVEHDYLAQQRTSQQGQYPSAVILSCIDSRAPAEIVLDAGIGELFNSRVAGNVSNSDILGSMEFATAVAGAKVIMVMGHTKCGAVQGAIANVEMGNLTSLLDKIKPAVGKTKFDGERTPENYAFVDAVAKTNVQLTLDEIRKNSETIRDLETKGTIKLVGVMYDISNGKVELL</sequence>
<gene>
    <name evidence="3" type="ORF">RJ45_02830</name>
</gene>
<comment type="cofactor">
    <cofactor evidence="2">
        <name>Zn(2+)</name>
        <dbReference type="ChEBI" id="CHEBI:29105"/>
    </cofactor>
    <text evidence="2">Binds 1 zinc ion per subunit.</text>
</comment>
<evidence type="ECO:0000256" key="2">
    <source>
        <dbReference type="PIRSR" id="PIRSR601765-1"/>
    </source>
</evidence>
<dbReference type="SMART" id="SM00947">
    <property type="entry name" value="Pro_CA"/>
    <property type="match status" value="1"/>
</dbReference>
<feature type="binding site" evidence="2">
    <location>
        <position position="94"/>
    </location>
    <ligand>
        <name>Zn(2+)</name>
        <dbReference type="ChEBI" id="CHEBI:29105"/>
    </ligand>
</feature>
<dbReference type="PANTHER" id="PTHR11002:SF79">
    <property type="entry name" value="CARBONIC ANHYDRASE 2"/>
    <property type="match status" value="1"/>
</dbReference>
<accession>A0A0B9G925</accession>
<dbReference type="Pfam" id="PF00484">
    <property type="entry name" value="Pro_CA"/>
    <property type="match status" value="1"/>
</dbReference>
<reference evidence="3 4" key="1">
    <citation type="submission" date="2014-12" db="EMBL/GenBank/DDBJ databases">
        <title>Genome sequencing of Photobacterium gaetbulicola AD005a.</title>
        <authorList>
            <person name="Adrian T.G.S."/>
            <person name="Chan K.G."/>
        </authorList>
    </citation>
    <scope>NUCLEOTIDE SEQUENCE [LARGE SCALE GENOMIC DNA]</scope>
    <source>
        <strain evidence="3 4">AD005a</strain>
    </source>
</reference>
<dbReference type="GO" id="GO:0004089">
    <property type="term" value="F:carbonate dehydratase activity"/>
    <property type="evidence" value="ECO:0007669"/>
    <property type="project" value="InterPro"/>
</dbReference>
<dbReference type="InterPro" id="IPR001765">
    <property type="entry name" value="Carbonic_anhydrase"/>
</dbReference>
<dbReference type="NCBIfam" id="NF011765">
    <property type="entry name" value="PRK15219.1"/>
    <property type="match status" value="1"/>
</dbReference>
<comment type="caution">
    <text evidence="3">The sequence shown here is derived from an EMBL/GenBank/DDBJ whole genome shotgun (WGS) entry which is preliminary data.</text>
</comment>
<keyword evidence="2" id="KW-0862">Zinc</keyword>
<protein>
    <submittedName>
        <fullName evidence="3">Carbonic anhydrase</fullName>
    </submittedName>
</protein>
<proteinExistence type="inferred from homology"/>